<dbReference type="AlphaFoldDB" id="A0A820N6X5"/>
<comment type="caution">
    <text evidence="1">The sequence shown here is derived from an EMBL/GenBank/DDBJ whole genome shotgun (WGS) entry which is preliminary data.</text>
</comment>
<dbReference type="Proteomes" id="UP000663868">
    <property type="component" value="Unassembled WGS sequence"/>
</dbReference>
<reference evidence="1" key="1">
    <citation type="submission" date="2021-02" db="EMBL/GenBank/DDBJ databases">
        <authorList>
            <person name="Nowell W R."/>
        </authorList>
    </citation>
    <scope>NUCLEOTIDE SEQUENCE</scope>
</reference>
<dbReference type="EMBL" id="CAJOBB010022668">
    <property type="protein sequence ID" value="CAF4386739.1"/>
    <property type="molecule type" value="Genomic_DNA"/>
</dbReference>
<protein>
    <submittedName>
        <fullName evidence="1">Uncharacterized protein</fullName>
    </submittedName>
</protein>
<accession>A0A820N6X5</accession>
<evidence type="ECO:0000313" key="2">
    <source>
        <dbReference type="Proteomes" id="UP000663868"/>
    </source>
</evidence>
<organism evidence="1 2">
    <name type="scientific">Adineta steineri</name>
    <dbReference type="NCBI Taxonomy" id="433720"/>
    <lineage>
        <taxon>Eukaryota</taxon>
        <taxon>Metazoa</taxon>
        <taxon>Spiralia</taxon>
        <taxon>Gnathifera</taxon>
        <taxon>Rotifera</taxon>
        <taxon>Eurotatoria</taxon>
        <taxon>Bdelloidea</taxon>
        <taxon>Adinetida</taxon>
        <taxon>Adinetidae</taxon>
        <taxon>Adineta</taxon>
    </lineage>
</organism>
<proteinExistence type="predicted"/>
<gene>
    <name evidence="1" type="ORF">KXQ929_LOCUS50224</name>
</gene>
<sequence>MASLKQPAVFLTHGAGPCWFVDGKDFPQFADIDKK</sequence>
<name>A0A820N6X5_9BILA</name>
<feature type="non-terminal residue" evidence="1">
    <location>
        <position position="1"/>
    </location>
</feature>
<evidence type="ECO:0000313" key="1">
    <source>
        <dbReference type="EMBL" id="CAF4386739.1"/>
    </source>
</evidence>